<evidence type="ECO:0000313" key="1">
    <source>
        <dbReference type="EMBL" id="BDZ57480.1"/>
    </source>
</evidence>
<evidence type="ECO:0000313" key="2">
    <source>
        <dbReference type="Proteomes" id="UP001321421"/>
    </source>
</evidence>
<protein>
    <submittedName>
        <fullName evidence="1">Uncharacterized protein</fullName>
    </submittedName>
</protein>
<dbReference type="Gene3D" id="1.10.357.10">
    <property type="entry name" value="Tetracycline Repressor, domain 2"/>
    <property type="match status" value="1"/>
</dbReference>
<dbReference type="EMBL" id="AP027735">
    <property type="protein sequence ID" value="BDZ57480.1"/>
    <property type="molecule type" value="Genomic_DNA"/>
</dbReference>
<gene>
    <name evidence="1" type="ORF">GCM10025872_11370</name>
</gene>
<dbReference type="SUPFAM" id="SSF48498">
    <property type="entry name" value="Tetracyclin repressor-like, C-terminal domain"/>
    <property type="match status" value="1"/>
</dbReference>
<sequence>MRAGVAMYSAALADPGLEALAVRWTERLTEMLERHVGRERAVALEVVINGATLHAALREAPLSREAIARITDAILAMPTAKDPS</sequence>
<dbReference type="Proteomes" id="UP001321421">
    <property type="component" value="Chromosome"/>
</dbReference>
<dbReference type="RefSeq" id="WP_289233142.1">
    <property type="nucleotide sequence ID" value="NZ_AP027735.1"/>
</dbReference>
<dbReference type="InterPro" id="IPR036271">
    <property type="entry name" value="Tet_transcr_reg_TetR-rel_C_sf"/>
</dbReference>
<reference evidence="2" key="1">
    <citation type="journal article" date="2019" name="Int. J. Syst. Evol. Microbiol.">
        <title>The Global Catalogue of Microorganisms (GCM) 10K type strain sequencing project: providing services to taxonomists for standard genome sequencing and annotation.</title>
        <authorList>
            <consortium name="The Broad Institute Genomics Platform"/>
            <consortium name="The Broad Institute Genome Sequencing Center for Infectious Disease"/>
            <person name="Wu L."/>
            <person name="Ma J."/>
        </authorList>
    </citation>
    <scope>NUCLEOTIDE SEQUENCE [LARGE SCALE GENOMIC DNA]</scope>
    <source>
        <strain evidence="2">NBRC 110608</strain>
    </source>
</reference>
<name>A0ABN6YMZ3_9MICO</name>
<accession>A0ABN6YMZ3</accession>
<organism evidence="1 2">
    <name type="scientific">Barrientosiimonas endolithica</name>
    <dbReference type="NCBI Taxonomy" id="1535208"/>
    <lineage>
        <taxon>Bacteria</taxon>
        <taxon>Bacillati</taxon>
        <taxon>Actinomycetota</taxon>
        <taxon>Actinomycetes</taxon>
        <taxon>Micrococcales</taxon>
        <taxon>Dermacoccaceae</taxon>
        <taxon>Barrientosiimonas</taxon>
    </lineage>
</organism>
<keyword evidence="2" id="KW-1185">Reference proteome</keyword>
<proteinExistence type="predicted"/>